<dbReference type="PANTHER" id="PTHR42146">
    <property type="entry name" value="3',5'-CYCLIC-NUCLEOTIDE PHOSPHODIESTERASE"/>
    <property type="match status" value="1"/>
</dbReference>
<dbReference type="SUPFAM" id="SSF64182">
    <property type="entry name" value="DHH phosphoesterases"/>
    <property type="match status" value="1"/>
</dbReference>
<accession>I3XSS1</accession>
<dbReference type="Gene3D" id="3.10.310.30">
    <property type="match status" value="1"/>
</dbReference>
<organism evidence="3 4">
    <name type="scientific">Desulfurococcus amylolyticus DSM 16532</name>
    <dbReference type="NCBI Taxonomy" id="768672"/>
    <lineage>
        <taxon>Archaea</taxon>
        <taxon>Thermoproteota</taxon>
        <taxon>Thermoprotei</taxon>
        <taxon>Desulfurococcales</taxon>
        <taxon>Desulfurococcaceae</taxon>
        <taxon>Desulfurococcus</taxon>
    </lineage>
</organism>
<reference evidence="3 4" key="1">
    <citation type="journal article" date="2012" name="J. Bacteriol.">
        <title>Complete Genome Sequence of Desulfurococcus fermentans, a Hyperthermophilic Cellulolytic Crenarchaeon Isolated from a Freshwater Hot Spring in Kamchatka, Russia.</title>
        <authorList>
            <person name="Susanti D."/>
            <person name="Johnson E.F."/>
            <person name="Rodriguez J.R."/>
            <person name="Anderson I."/>
            <person name="Perevalova A.A."/>
            <person name="Kyrpides N."/>
            <person name="Lucas S."/>
            <person name="Han J."/>
            <person name="Lapidus A."/>
            <person name="Cheng J.F."/>
            <person name="Goodwin L."/>
            <person name="Pitluck S."/>
            <person name="Mavrommatis K."/>
            <person name="Peters L."/>
            <person name="Land M.L."/>
            <person name="Hauser L."/>
            <person name="Gopalan V."/>
            <person name="Chan P.P."/>
            <person name="Lowe T.M."/>
            <person name="Atomi H."/>
            <person name="Bonch-Osmolovskaya E.A."/>
            <person name="Woyke T."/>
            <person name="Mukhopadhyay B."/>
        </authorList>
    </citation>
    <scope>NUCLEOTIDE SEQUENCE [LARGE SCALE GENOMIC DNA]</scope>
    <source>
        <strain evidence="3 4">DSM 16532</strain>
    </source>
</reference>
<dbReference type="RefSeq" id="WP_014767891.1">
    <property type="nucleotide sequence ID" value="NC_018001.1"/>
</dbReference>
<dbReference type="InterPro" id="IPR052968">
    <property type="entry name" value="Nucleotide_metab_enz"/>
</dbReference>
<dbReference type="AlphaFoldDB" id="I3XSS1"/>
<gene>
    <name evidence="3" type="ORF">Desfe_1123</name>
</gene>
<dbReference type="Pfam" id="PF02272">
    <property type="entry name" value="DHHA1"/>
    <property type="match status" value="1"/>
</dbReference>
<feature type="domain" description="DHHA1" evidence="2">
    <location>
        <begin position="236"/>
        <end position="320"/>
    </location>
</feature>
<dbReference type="InterPro" id="IPR038763">
    <property type="entry name" value="DHH_sf"/>
</dbReference>
<dbReference type="HOGENOM" id="CLU_071985_0_0_2"/>
<evidence type="ECO:0000259" key="1">
    <source>
        <dbReference type="Pfam" id="PF01368"/>
    </source>
</evidence>
<dbReference type="KEGG" id="dfd:Desfe_1123"/>
<dbReference type="GeneID" id="13061507"/>
<keyword evidence="4" id="KW-1185">Reference proteome</keyword>
<dbReference type="Proteomes" id="UP000006175">
    <property type="component" value="Chromosome"/>
</dbReference>
<dbReference type="GO" id="GO:0003676">
    <property type="term" value="F:nucleic acid binding"/>
    <property type="evidence" value="ECO:0007669"/>
    <property type="project" value="InterPro"/>
</dbReference>
<name>I3XSS1_DESAM</name>
<protein>
    <submittedName>
        <fullName evidence="3">Phosphoesterase DHHA1</fullName>
    </submittedName>
</protein>
<evidence type="ECO:0000313" key="4">
    <source>
        <dbReference type="Proteomes" id="UP000006175"/>
    </source>
</evidence>
<dbReference type="eggNOG" id="arCOG00424">
    <property type="taxonomic scope" value="Archaea"/>
</dbReference>
<proteinExistence type="predicted"/>
<dbReference type="PANTHER" id="PTHR42146:SF1">
    <property type="entry name" value="OLIGORIBONUCLEASE NRNB"/>
    <property type="match status" value="1"/>
</dbReference>
<dbReference type="InterPro" id="IPR001667">
    <property type="entry name" value="DDH_dom"/>
</dbReference>
<sequence>MPRRVILVHGDSDGVASGALAYNFYKAREEPVVFFTHPVGLLGDLKEFTRNGDNIFIADIALNEVHAEEVLRLLEERGRYGEVVYIDHHPEPLNTRLNGMDRVNVYHNTCCSASELTYIFLHERGLDPEYSRIALYGAIGDYLDETQWVKRTLTEWDKRSIYLEAGIVIQALEGTRRDYEFKRGIVEYLSRNSLPSSNPVIVERGLEQAKRDEELRVWVKENVHVYGAIGYVVNPPGSIGKAANYARVYGGTRVGIAIEERGDTYVMSLRGDNTIDLNRVLRIMSRELPVMGGGHPFAAGARVKKEFFNEFLVRLDEAIKGFSQQ</sequence>
<dbReference type="OrthoDB" id="36101at2157"/>
<dbReference type="EMBL" id="CP003321">
    <property type="protein sequence ID" value="AFL66995.1"/>
    <property type="molecule type" value="Genomic_DNA"/>
</dbReference>
<feature type="domain" description="DDH" evidence="1">
    <location>
        <begin position="5"/>
        <end position="124"/>
    </location>
</feature>
<evidence type="ECO:0000259" key="2">
    <source>
        <dbReference type="Pfam" id="PF02272"/>
    </source>
</evidence>
<evidence type="ECO:0000313" key="3">
    <source>
        <dbReference type="EMBL" id="AFL66995.1"/>
    </source>
</evidence>
<dbReference type="InterPro" id="IPR003156">
    <property type="entry name" value="DHHA1_dom"/>
</dbReference>
<dbReference type="Pfam" id="PF01368">
    <property type="entry name" value="DHH"/>
    <property type="match status" value="1"/>
</dbReference>